<evidence type="ECO:0000256" key="12">
    <source>
        <dbReference type="ARBA" id="ARBA00022838"/>
    </source>
</evidence>
<evidence type="ECO:0000256" key="8">
    <source>
        <dbReference type="ARBA" id="ARBA00022618"/>
    </source>
</evidence>
<keyword evidence="10" id="KW-0498">Mitosis</keyword>
<comment type="subcellular location">
    <subcellularLocation>
        <location evidence="3">Chromosome</location>
        <location evidence="3">Centromere</location>
        <location evidence="3">Kinetochore</location>
    </subcellularLocation>
    <subcellularLocation>
        <location evidence="2">Cytoplasm</location>
        <location evidence="2">Cytoskeleton</location>
        <location evidence="2">Spindle</location>
    </subcellularLocation>
    <subcellularLocation>
        <location evidence="1">Nucleus</location>
    </subcellularLocation>
</comment>
<evidence type="ECO:0000313" key="23">
    <source>
        <dbReference type="Proteomes" id="UP000249293"/>
    </source>
</evidence>
<dbReference type="VEuPathDB" id="FungiDB:C5L36_0B08120"/>
<comment type="similarity">
    <text evidence="4">Belongs to the DASH complex DAD2 family.</text>
</comment>
<accession>A0A099P2Y6</accession>
<evidence type="ECO:0000313" key="22">
    <source>
        <dbReference type="Proteomes" id="UP000189274"/>
    </source>
</evidence>
<dbReference type="PANTHER" id="PTHR28036">
    <property type="entry name" value="DASH COMPLEX SUBUNIT DAD2"/>
    <property type="match status" value="1"/>
</dbReference>
<keyword evidence="7" id="KW-0963">Cytoplasm</keyword>
<evidence type="ECO:0000256" key="11">
    <source>
        <dbReference type="ARBA" id="ARBA00022829"/>
    </source>
</evidence>
<evidence type="ECO:0000313" key="18">
    <source>
        <dbReference type="EMBL" id="AWU75566.1"/>
    </source>
</evidence>
<evidence type="ECO:0000313" key="20">
    <source>
        <dbReference type="EMBL" id="ONH72555.1"/>
    </source>
</evidence>
<dbReference type="EMBL" id="MQVM01000020">
    <property type="protein sequence ID" value="ONH72555.1"/>
    <property type="molecule type" value="Genomic_DNA"/>
</dbReference>
<keyword evidence="23" id="KW-1185">Reference proteome</keyword>
<reference evidence="18 23" key="5">
    <citation type="submission" date="2018-06" db="EMBL/GenBank/DDBJ databases">
        <title>Population genomics shows no distinction between pathogenic Candida krusei and environmental Pichia kudriavzevii: One species, four names.</title>
        <authorList>
            <person name="Douglass A.P."/>
            <person name="Offei B."/>
            <person name="Braun-Galleani S."/>
            <person name="Coughlan A.Y."/>
            <person name="Martos A."/>
            <person name="Ortiz-Merino R.A."/>
            <person name="Byrne K.P."/>
            <person name="Wolfe K.H."/>
        </authorList>
    </citation>
    <scope>NUCLEOTIDE SEQUENCE [LARGE SCALE GENOMIC DNA]</scope>
    <source>
        <strain evidence="18 23">CBS573</strain>
    </source>
</reference>
<dbReference type="Pfam" id="PF08654">
    <property type="entry name" value="DASH_Dad2"/>
    <property type="match status" value="1"/>
</dbReference>
<evidence type="ECO:0000256" key="6">
    <source>
        <dbReference type="ARBA" id="ARBA00022454"/>
    </source>
</evidence>
<dbReference type="Proteomes" id="UP000249293">
    <property type="component" value="Chromosome 2"/>
</dbReference>
<evidence type="ECO:0000313" key="21">
    <source>
        <dbReference type="Proteomes" id="UP000029867"/>
    </source>
</evidence>
<evidence type="ECO:0000256" key="10">
    <source>
        <dbReference type="ARBA" id="ARBA00022776"/>
    </source>
</evidence>
<evidence type="ECO:0000256" key="15">
    <source>
        <dbReference type="ARBA" id="ARBA00023306"/>
    </source>
</evidence>
<sequence>MSERRFSILTTTEAEERLQRKLHELERLERVQSLTAQVYSLLTQLNTEIGKIQLGTESVAKLTTNWIQVVRAVSLAANSMLIYNDDDFKDGVPTTERLVRCALDELGTIVKDLRE</sequence>
<dbReference type="InterPro" id="IPR013963">
    <property type="entry name" value="DASH_Dad2"/>
</dbReference>
<dbReference type="STRING" id="4909.A0A099P2Y6"/>
<dbReference type="GO" id="GO:0051301">
    <property type="term" value="P:cell division"/>
    <property type="evidence" value="ECO:0007669"/>
    <property type="project" value="UniProtKB-KW"/>
</dbReference>
<protein>
    <recommendedName>
        <fullName evidence="5">DASH complex subunit DAD2</fullName>
    </recommendedName>
    <alternativeName>
        <fullName evidence="17">Outer kinetochore protein DAD2</fullName>
    </alternativeName>
</protein>
<dbReference type="Proteomes" id="UP000189274">
    <property type="component" value="Unassembled WGS sequence"/>
</dbReference>
<dbReference type="Proteomes" id="UP000029867">
    <property type="component" value="Unassembled WGS sequence"/>
</dbReference>
<evidence type="ECO:0000256" key="13">
    <source>
        <dbReference type="ARBA" id="ARBA00023212"/>
    </source>
</evidence>
<keyword evidence="16" id="KW-0137">Centromere</keyword>
<reference evidence="22" key="3">
    <citation type="journal article" date="2017" name="Genome Announc.">
        <title>Genome sequences of Cyberlindnera fabianii 65, Pichia kudriavzevii 129, and Saccharomyces cerevisiae 131 isolated from fermented masau fruits in Zimbabwe.</title>
        <authorList>
            <person name="van Rijswijck I.M.H."/>
            <person name="Derks M.F.L."/>
            <person name="Abee T."/>
            <person name="de Ridder D."/>
            <person name="Smid E.J."/>
        </authorList>
    </citation>
    <scope>NUCLEOTIDE SEQUENCE [LARGE SCALE GENOMIC DNA]</scope>
    <source>
        <strain evidence="22">129</strain>
    </source>
</reference>
<dbReference type="GO" id="GO:0000278">
    <property type="term" value="P:mitotic cell cycle"/>
    <property type="evidence" value="ECO:0007669"/>
    <property type="project" value="InterPro"/>
</dbReference>
<dbReference type="GO" id="GO:0008608">
    <property type="term" value="P:attachment of spindle microtubules to kinetochore"/>
    <property type="evidence" value="ECO:0007669"/>
    <property type="project" value="TreeGrafter"/>
</dbReference>
<dbReference type="HOGENOM" id="CLU_138063_2_0_1"/>
<proteinExistence type="inferred from homology"/>
<evidence type="ECO:0000256" key="5">
    <source>
        <dbReference type="ARBA" id="ARBA00020260"/>
    </source>
</evidence>
<evidence type="ECO:0000256" key="16">
    <source>
        <dbReference type="ARBA" id="ARBA00023328"/>
    </source>
</evidence>
<evidence type="ECO:0000256" key="4">
    <source>
        <dbReference type="ARBA" id="ARBA00005501"/>
    </source>
</evidence>
<organism evidence="19 21">
    <name type="scientific">Pichia kudriavzevii</name>
    <name type="common">Yeast</name>
    <name type="synonym">Issatchenkia orientalis</name>
    <dbReference type="NCBI Taxonomy" id="4909"/>
    <lineage>
        <taxon>Eukaryota</taxon>
        <taxon>Fungi</taxon>
        <taxon>Dikarya</taxon>
        <taxon>Ascomycota</taxon>
        <taxon>Saccharomycotina</taxon>
        <taxon>Pichiomycetes</taxon>
        <taxon>Pichiales</taxon>
        <taxon>Pichiaceae</taxon>
        <taxon>Pichia</taxon>
    </lineage>
</organism>
<evidence type="ECO:0000256" key="17">
    <source>
        <dbReference type="ARBA" id="ARBA00030568"/>
    </source>
</evidence>
<dbReference type="eggNOG" id="ENOG502SG7I">
    <property type="taxonomic scope" value="Eukaryota"/>
</dbReference>
<keyword evidence="12" id="KW-0995">Kinetochore</keyword>
<evidence type="ECO:0000256" key="7">
    <source>
        <dbReference type="ARBA" id="ARBA00022490"/>
    </source>
</evidence>
<dbReference type="PANTHER" id="PTHR28036:SF1">
    <property type="entry name" value="DASH COMPLEX SUBUNIT DAD2"/>
    <property type="match status" value="1"/>
</dbReference>
<evidence type="ECO:0000256" key="2">
    <source>
        <dbReference type="ARBA" id="ARBA00004186"/>
    </source>
</evidence>
<keyword evidence="9" id="KW-0493">Microtubule</keyword>
<keyword evidence="8" id="KW-0132">Cell division</keyword>
<dbReference type="EMBL" id="CP028774">
    <property type="protein sequence ID" value="AWU75566.1"/>
    <property type="molecule type" value="Genomic_DNA"/>
</dbReference>
<keyword evidence="6" id="KW-0158">Chromosome</keyword>
<dbReference type="GO" id="GO:0042729">
    <property type="term" value="C:DASH complex"/>
    <property type="evidence" value="ECO:0007669"/>
    <property type="project" value="InterPro"/>
</dbReference>
<dbReference type="GO" id="GO:0005874">
    <property type="term" value="C:microtubule"/>
    <property type="evidence" value="ECO:0007669"/>
    <property type="project" value="UniProtKB-KW"/>
</dbReference>
<dbReference type="AlphaFoldDB" id="A0A099P2Y6"/>
<evidence type="ECO:0000313" key="19">
    <source>
        <dbReference type="EMBL" id="KGK38577.1"/>
    </source>
</evidence>
<evidence type="ECO:0000256" key="3">
    <source>
        <dbReference type="ARBA" id="ARBA00004629"/>
    </source>
</evidence>
<gene>
    <name evidence="20" type="ORF">BOH78_3734</name>
    <name evidence="18" type="ORF">C5L36_0B08120</name>
    <name evidence="19" type="ORF">JL09_g2276</name>
</gene>
<reference evidence="20" key="4">
    <citation type="submission" date="2017-01" db="EMBL/GenBank/DDBJ databases">
        <authorList>
            <person name="Mah S.A."/>
            <person name="Swanson W.J."/>
            <person name="Moy G.W."/>
            <person name="Vacquier V.D."/>
        </authorList>
    </citation>
    <scope>NUCLEOTIDE SEQUENCE [LARGE SCALE GENOMIC DNA]</scope>
    <source>
        <strain evidence="20">129</strain>
    </source>
</reference>
<dbReference type="EMBL" id="JQFK01000018">
    <property type="protein sequence ID" value="KGK38577.1"/>
    <property type="molecule type" value="Genomic_DNA"/>
</dbReference>
<reference evidence="19" key="2">
    <citation type="submission" date="2014-08" db="EMBL/GenBank/DDBJ databases">
        <title>Exploiting Issatchenkia orientalis SD108 for Succinic Acid Production.</title>
        <authorList>
            <person name="Xiao H."/>
            <person name="Shao Z."/>
            <person name="Jiang Y."/>
            <person name="Dole S."/>
            <person name="Zhao H."/>
        </authorList>
    </citation>
    <scope>NUCLEOTIDE SEQUENCE [LARGE SCALE GENOMIC DNA]</scope>
    <source>
        <strain evidence="19">SD108</strain>
    </source>
</reference>
<keyword evidence="14" id="KW-0539">Nucleus</keyword>
<keyword evidence="15" id="KW-0131">Cell cycle</keyword>
<name>A0A099P2Y6_PICKU</name>
<evidence type="ECO:0000256" key="1">
    <source>
        <dbReference type="ARBA" id="ARBA00004123"/>
    </source>
</evidence>
<keyword evidence="13" id="KW-0206">Cytoskeleton</keyword>
<evidence type="ECO:0000256" key="14">
    <source>
        <dbReference type="ARBA" id="ARBA00023242"/>
    </source>
</evidence>
<evidence type="ECO:0000256" key="9">
    <source>
        <dbReference type="ARBA" id="ARBA00022701"/>
    </source>
</evidence>
<dbReference type="OrthoDB" id="3230169at2759"/>
<reference evidence="21" key="1">
    <citation type="journal article" date="2014" name="Microb. Cell Fact.">
        <title>Exploiting Issatchenkia orientalis SD108 for succinic acid production.</title>
        <authorList>
            <person name="Xiao H."/>
            <person name="Shao Z."/>
            <person name="Jiang Y."/>
            <person name="Dole S."/>
            <person name="Zhao H."/>
        </authorList>
    </citation>
    <scope>NUCLEOTIDE SEQUENCE [LARGE SCALE GENOMIC DNA]</scope>
    <source>
        <strain evidence="21">SD108</strain>
    </source>
</reference>
<keyword evidence="11" id="KW-0159">Chromosome partition</keyword>
<dbReference type="GO" id="GO:0044732">
    <property type="term" value="C:mitotic spindle pole body"/>
    <property type="evidence" value="ECO:0007669"/>
    <property type="project" value="TreeGrafter"/>
</dbReference>
<dbReference type="GO" id="GO:1990023">
    <property type="term" value="C:mitotic spindle midzone"/>
    <property type="evidence" value="ECO:0007669"/>
    <property type="project" value="TreeGrafter"/>
</dbReference>